<dbReference type="GO" id="GO:0005737">
    <property type="term" value="C:cytoplasm"/>
    <property type="evidence" value="ECO:0007669"/>
    <property type="project" value="UniProtKB-SubCell"/>
</dbReference>
<evidence type="ECO:0000256" key="3">
    <source>
        <dbReference type="ARBA" id="ARBA00022679"/>
    </source>
</evidence>
<dbReference type="GO" id="GO:0047992">
    <property type="term" value="F:hydroxylysine kinase activity"/>
    <property type="evidence" value="ECO:0007669"/>
    <property type="project" value="UniProtKB-EC"/>
</dbReference>
<evidence type="ECO:0000256" key="6">
    <source>
        <dbReference type="ARBA" id="ARBA00037368"/>
    </source>
</evidence>
<sequence length="357" mass="39072">MSADLLTTAPANGAQLCSSVPDLSLAEAAELAARLYGVAVKAELLTSERDQNFRLAAADGSSHLLKIINPSETDEVVELQTACLEHIARVAPTLPVPRVLRTLAGSDGDTITLSDGRRCAVRLLTYLEGVQAKNMPRSRAQRVQLGTHLAYLDLALGDFVHRAASHDLLWNVARADRLAHLIDEITGSERRDIVRHFMNRFASDVLPRLGGLRAQVIHNDYHLYNVLVASDQPEQVTGIIDFGDMVHAPLIGEVATGAAYQMADTPDPLAAAAEFVGAYHAVLPLLAEEQEIVTDLIATRHLITVLISEWRSRRYPENHAYIMRHNPAAWDALHMMADLSRDSARDRLLAGVRSGDI</sequence>
<protein>
    <recommendedName>
        <fullName evidence="8">Hydroxylysine kinase</fullName>
        <ecNumber evidence="7">2.7.1.81</ecNumber>
    </recommendedName>
</protein>
<dbReference type="Proteomes" id="UP000319931">
    <property type="component" value="Unassembled WGS sequence"/>
</dbReference>
<comment type="caution">
    <text evidence="10">The sequence shown here is derived from an EMBL/GenBank/DDBJ whole genome shotgun (WGS) entry which is preliminary data.</text>
</comment>
<dbReference type="Pfam" id="PF01636">
    <property type="entry name" value="APH"/>
    <property type="match status" value="1"/>
</dbReference>
<evidence type="ECO:0000259" key="9">
    <source>
        <dbReference type="Pfam" id="PF01636"/>
    </source>
</evidence>
<keyword evidence="11" id="KW-1185">Reference proteome</keyword>
<comment type="function">
    <text evidence="6">Catalyzes the GTP-dependent phosphorylation of 5-hydroxy-L-lysine.</text>
</comment>
<evidence type="ECO:0000256" key="2">
    <source>
        <dbReference type="ARBA" id="ARBA00022490"/>
    </source>
</evidence>
<dbReference type="OrthoDB" id="156345at2"/>
<gene>
    <name evidence="10" type="ORF">EAH76_22345</name>
</gene>
<comment type="catalytic activity">
    <reaction evidence="5">
        <text>(5R)-5-hydroxy-L-lysine + GTP = (5R)-5-phosphooxy-L-lysine + GDP + H(+)</text>
        <dbReference type="Rhea" id="RHEA:19049"/>
        <dbReference type="ChEBI" id="CHEBI:15378"/>
        <dbReference type="ChEBI" id="CHEBI:37565"/>
        <dbReference type="ChEBI" id="CHEBI:57882"/>
        <dbReference type="ChEBI" id="CHEBI:58189"/>
        <dbReference type="ChEBI" id="CHEBI:58357"/>
        <dbReference type="EC" id="2.7.1.81"/>
    </reaction>
</comment>
<dbReference type="InterPro" id="IPR002575">
    <property type="entry name" value="Aminoglycoside_PTrfase"/>
</dbReference>
<evidence type="ECO:0000313" key="10">
    <source>
        <dbReference type="EMBL" id="TPG47204.1"/>
    </source>
</evidence>
<dbReference type="PANTHER" id="PTHR21064:SF1">
    <property type="entry name" value="HYDROXYLYSINE KINASE"/>
    <property type="match status" value="1"/>
</dbReference>
<evidence type="ECO:0000256" key="1">
    <source>
        <dbReference type="ARBA" id="ARBA00004496"/>
    </source>
</evidence>
<dbReference type="AlphaFoldDB" id="A0A502FCY5"/>
<keyword evidence="4" id="KW-0418">Kinase</keyword>
<evidence type="ECO:0000256" key="5">
    <source>
        <dbReference type="ARBA" id="ARBA00036820"/>
    </source>
</evidence>
<comment type="subcellular location">
    <subcellularLocation>
        <location evidence="1">Cytoplasm</location>
    </subcellularLocation>
</comment>
<dbReference type="EC" id="2.7.1.81" evidence="7"/>
<keyword evidence="3" id="KW-0808">Transferase</keyword>
<dbReference type="PANTHER" id="PTHR21064">
    <property type="entry name" value="AMINOGLYCOSIDE PHOSPHOTRANSFERASE DOMAIN-CONTAINING PROTEIN-RELATED"/>
    <property type="match status" value="1"/>
</dbReference>
<dbReference type="InterPro" id="IPR011009">
    <property type="entry name" value="Kinase-like_dom_sf"/>
</dbReference>
<evidence type="ECO:0000313" key="11">
    <source>
        <dbReference type="Proteomes" id="UP000319931"/>
    </source>
</evidence>
<name>A0A502FCY5_9SPHN</name>
<feature type="domain" description="Aminoglycoside phosphotransferase" evidence="9">
    <location>
        <begin position="49"/>
        <end position="277"/>
    </location>
</feature>
<keyword evidence="2" id="KW-0963">Cytoplasm</keyword>
<dbReference type="RefSeq" id="WP_140852482.1">
    <property type="nucleotide sequence ID" value="NZ_RCZC01000011.1"/>
</dbReference>
<evidence type="ECO:0000256" key="8">
    <source>
        <dbReference type="ARBA" id="ARBA00040505"/>
    </source>
</evidence>
<proteinExistence type="predicted"/>
<evidence type="ECO:0000256" key="4">
    <source>
        <dbReference type="ARBA" id="ARBA00022777"/>
    </source>
</evidence>
<organism evidence="10 11">
    <name type="scientific">Sphingomonas glacialis</name>
    <dbReference type="NCBI Taxonomy" id="658225"/>
    <lineage>
        <taxon>Bacteria</taxon>
        <taxon>Pseudomonadati</taxon>
        <taxon>Pseudomonadota</taxon>
        <taxon>Alphaproteobacteria</taxon>
        <taxon>Sphingomonadales</taxon>
        <taxon>Sphingomonadaceae</taxon>
        <taxon>Sphingomonas</taxon>
    </lineage>
</organism>
<evidence type="ECO:0000256" key="7">
    <source>
        <dbReference type="ARBA" id="ARBA00038873"/>
    </source>
</evidence>
<dbReference type="SUPFAM" id="SSF56112">
    <property type="entry name" value="Protein kinase-like (PK-like)"/>
    <property type="match status" value="1"/>
</dbReference>
<accession>A0A502FCY5</accession>
<dbReference type="InterPro" id="IPR050249">
    <property type="entry name" value="Pseudomonas-type_ThrB"/>
</dbReference>
<dbReference type="Gene3D" id="3.90.1200.10">
    <property type="match status" value="1"/>
</dbReference>
<reference evidence="10 11" key="1">
    <citation type="journal article" date="2019" name="Environ. Microbiol.">
        <title>Species interactions and distinct microbial communities in high Arctic permafrost affected cryosols are associated with the CH4 and CO2 gas fluxes.</title>
        <authorList>
            <person name="Altshuler I."/>
            <person name="Hamel J."/>
            <person name="Turney S."/>
            <person name="Magnuson E."/>
            <person name="Levesque R."/>
            <person name="Greer C."/>
            <person name="Whyte L.G."/>
        </authorList>
    </citation>
    <scope>NUCLEOTIDE SEQUENCE [LARGE SCALE GENOMIC DNA]</scope>
    <source>
        <strain evidence="10 11">E6.1</strain>
    </source>
</reference>
<dbReference type="EMBL" id="RCZC01000011">
    <property type="protein sequence ID" value="TPG47204.1"/>
    <property type="molecule type" value="Genomic_DNA"/>
</dbReference>